<name>A0A164SHJ0_9AGAM</name>
<organism evidence="2 3">
    <name type="scientific">Sistotremastrum niveocremeum HHB9708</name>
    <dbReference type="NCBI Taxonomy" id="1314777"/>
    <lineage>
        <taxon>Eukaryota</taxon>
        <taxon>Fungi</taxon>
        <taxon>Dikarya</taxon>
        <taxon>Basidiomycota</taxon>
        <taxon>Agaricomycotina</taxon>
        <taxon>Agaricomycetes</taxon>
        <taxon>Sistotremastrales</taxon>
        <taxon>Sistotremastraceae</taxon>
        <taxon>Sertulicium</taxon>
        <taxon>Sertulicium niveocremeum</taxon>
    </lineage>
</organism>
<sequence length="759" mass="83280">MLPPFGDYPLGYEVPNVHRYASPPFQYTVAHVINSFARLNIANLVKTIHLHGSETSQEVVAAIGTISKEIPGYPEDEPMPYRFLQVKGTSKGRVNMLEFYRISGNDDTVNGRDLVNIAYDRASLPPALKDISKRLIFVTLKVQYRPMDANEHLAIEFMKAPKPWKPRGASHSVDSETESGAETEAASGRPKDEEEYQPPTVVSPAPSAARHLRSTSNISERVKALQGSGSSIEGDVNAQGEGHKNALPVSEVAAAPEATEAINVTKVLPGVAEYPMSKKGPYCEDGLGSLRFDATEAAASFALARGNNIKLATAMCAAAMVYLKKFPLREIPFGFESPKLWPLVERLGIFGDNGLLPHVEAMGKIADVMCREWLVTEQAIVYDADHVMSVLHDVVTAVQRLVTFFKSDAASSSTRSKIPKRMYLDRAPYGRLAQLLLHPDNCLQGNDKTIYGVSALHLPGANAAIGISADRFEAEFARDFGQPVGEGRIDPAKMIMGRKIDRKALPANASFGGMLDILYKVFYRKDEHEYIPAPPEYPLMSISEEILASHTHSLPKRRVPQVPASVDDYFEYDLLFEHWAKVFVRTIEHERDRLKHQPIPFIFPGSKEAPTLATQEKDSVSEPSKDKVLAASNSKGTAKKTKVVGKDTNSEVVQVGKEAQSLLSGASSLEEESAIRALDKCRDAASLVLALTGPDSHWAYPDDSHPVPRKVQSTRDKHVALGYLLESELTCGISKVRHGLYPRIRISPEIFGGPSPILG</sequence>
<feature type="region of interest" description="Disordered" evidence="1">
    <location>
        <begin position="613"/>
        <end position="647"/>
    </location>
</feature>
<gene>
    <name evidence="2" type="ORF">SISNIDRAFT_467730</name>
</gene>
<dbReference type="Proteomes" id="UP000076722">
    <property type="component" value="Unassembled WGS sequence"/>
</dbReference>
<keyword evidence="3" id="KW-1185">Reference proteome</keyword>
<accession>A0A164SHJ0</accession>
<feature type="compositionally biased region" description="Basic and acidic residues" evidence="1">
    <location>
        <begin position="615"/>
        <end position="628"/>
    </location>
</feature>
<evidence type="ECO:0000313" key="3">
    <source>
        <dbReference type="Proteomes" id="UP000076722"/>
    </source>
</evidence>
<proteinExistence type="predicted"/>
<reference evidence="2 3" key="1">
    <citation type="journal article" date="2016" name="Mol. Biol. Evol.">
        <title>Comparative Genomics of Early-Diverging Mushroom-Forming Fungi Provides Insights into the Origins of Lignocellulose Decay Capabilities.</title>
        <authorList>
            <person name="Nagy L.G."/>
            <person name="Riley R."/>
            <person name="Tritt A."/>
            <person name="Adam C."/>
            <person name="Daum C."/>
            <person name="Floudas D."/>
            <person name="Sun H."/>
            <person name="Yadav J.S."/>
            <person name="Pangilinan J."/>
            <person name="Larsson K.H."/>
            <person name="Matsuura K."/>
            <person name="Barry K."/>
            <person name="Labutti K."/>
            <person name="Kuo R."/>
            <person name="Ohm R.A."/>
            <person name="Bhattacharya S.S."/>
            <person name="Shirouzu T."/>
            <person name="Yoshinaga Y."/>
            <person name="Martin F.M."/>
            <person name="Grigoriev I.V."/>
            <person name="Hibbett D.S."/>
        </authorList>
    </citation>
    <scope>NUCLEOTIDE SEQUENCE [LARGE SCALE GENOMIC DNA]</scope>
    <source>
        <strain evidence="2 3">HHB9708</strain>
    </source>
</reference>
<evidence type="ECO:0000256" key="1">
    <source>
        <dbReference type="SAM" id="MobiDB-lite"/>
    </source>
</evidence>
<protein>
    <submittedName>
        <fullName evidence="2">Uncharacterized protein</fullName>
    </submittedName>
</protein>
<feature type="compositionally biased region" description="Low complexity" evidence="1">
    <location>
        <begin position="198"/>
        <end position="209"/>
    </location>
</feature>
<feature type="region of interest" description="Disordered" evidence="1">
    <location>
        <begin position="164"/>
        <end position="242"/>
    </location>
</feature>
<evidence type="ECO:0000313" key="2">
    <source>
        <dbReference type="EMBL" id="KZS91487.1"/>
    </source>
</evidence>
<dbReference type="EMBL" id="KV419415">
    <property type="protein sequence ID" value="KZS91487.1"/>
    <property type="molecule type" value="Genomic_DNA"/>
</dbReference>
<dbReference type="AlphaFoldDB" id="A0A164SHJ0"/>